<dbReference type="Pfam" id="PF13668">
    <property type="entry name" value="Ferritin_2"/>
    <property type="match status" value="1"/>
</dbReference>
<organism evidence="1 2">
    <name type="scientific">Teratosphaeria nubilosa</name>
    <dbReference type="NCBI Taxonomy" id="161662"/>
    <lineage>
        <taxon>Eukaryota</taxon>
        <taxon>Fungi</taxon>
        <taxon>Dikarya</taxon>
        <taxon>Ascomycota</taxon>
        <taxon>Pezizomycotina</taxon>
        <taxon>Dothideomycetes</taxon>
        <taxon>Dothideomycetidae</taxon>
        <taxon>Mycosphaerellales</taxon>
        <taxon>Teratosphaeriaceae</taxon>
        <taxon>Teratosphaeria</taxon>
    </lineage>
</organism>
<evidence type="ECO:0000313" key="1">
    <source>
        <dbReference type="EMBL" id="KAF2767156.1"/>
    </source>
</evidence>
<name>A0A6G1L2V2_9PEZI</name>
<dbReference type="AlphaFoldDB" id="A0A6G1L2V2"/>
<accession>A0A6G1L2V2</accession>
<proteinExistence type="predicted"/>
<dbReference type="OrthoDB" id="5293813at2759"/>
<evidence type="ECO:0000313" key="2">
    <source>
        <dbReference type="Proteomes" id="UP000799436"/>
    </source>
</evidence>
<reference evidence="1" key="1">
    <citation type="journal article" date="2020" name="Stud. Mycol.">
        <title>101 Dothideomycetes genomes: a test case for predicting lifestyles and emergence of pathogens.</title>
        <authorList>
            <person name="Haridas S."/>
            <person name="Albert R."/>
            <person name="Binder M."/>
            <person name="Bloem J."/>
            <person name="Labutti K."/>
            <person name="Salamov A."/>
            <person name="Andreopoulos B."/>
            <person name="Baker S."/>
            <person name="Barry K."/>
            <person name="Bills G."/>
            <person name="Bluhm B."/>
            <person name="Cannon C."/>
            <person name="Castanera R."/>
            <person name="Culley D."/>
            <person name="Daum C."/>
            <person name="Ezra D."/>
            <person name="Gonzalez J."/>
            <person name="Henrissat B."/>
            <person name="Kuo A."/>
            <person name="Liang C."/>
            <person name="Lipzen A."/>
            <person name="Lutzoni F."/>
            <person name="Magnuson J."/>
            <person name="Mondo S."/>
            <person name="Nolan M."/>
            <person name="Ohm R."/>
            <person name="Pangilinan J."/>
            <person name="Park H.-J."/>
            <person name="Ramirez L."/>
            <person name="Alfaro M."/>
            <person name="Sun H."/>
            <person name="Tritt A."/>
            <person name="Yoshinaga Y."/>
            <person name="Zwiers L.-H."/>
            <person name="Turgeon B."/>
            <person name="Goodwin S."/>
            <person name="Spatafora J."/>
            <person name="Crous P."/>
            <person name="Grigoriev I."/>
        </authorList>
    </citation>
    <scope>NUCLEOTIDE SEQUENCE</scope>
    <source>
        <strain evidence="1">CBS 116005</strain>
    </source>
</reference>
<keyword evidence="2" id="KW-1185">Reference proteome</keyword>
<gene>
    <name evidence="1" type="ORF">EJ03DRAFT_276675</name>
</gene>
<evidence type="ECO:0008006" key="3">
    <source>
        <dbReference type="Google" id="ProtNLM"/>
    </source>
</evidence>
<protein>
    <recommendedName>
        <fullName evidence="3">Sexual development protein</fullName>
    </recommendedName>
</protein>
<sequence length="352" mass="37667">MPPPNDTCPGVGPVVYDGQEPFSFPLENGFPNVSSDALLEIEKAAHGTLPNGPPPSKIDDVSVIVLSLVAFNEFFEVAFFSSLIKNITDDVEGFHIEPESAKTYLVDALKAVVAQEELHALGANGILAATGHQAIQPCEYVFPSADLDSAMRFASTFTDLVLGALQDVQGLFATLGDDALVPLVGSVIGQEGEQNGYYRSYLKQIPSSQPFLTGAVGRFAWSALNQLVVVPGSCPNKDIIPIPQFDALTITTMDIELKDQTLNFSVVSNVTAEEASTWYVSYINGQNVPVTVPVCHVVVDGCFITFEAEFKAETMLAYGLTIAAVTKTKGPFPDISKVADDTIFAPGLIEIK</sequence>
<dbReference type="Proteomes" id="UP000799436">
    <property type="component" value="Unassembled WGS sequence"/>
</dbReference>
<dbReference type="EMBL" id="ML995860">
    <property type="protein sequence ID" value="KAF2767156.1"/>
    <property type="molecule type" value="Genomic_DNA"/>
</dbReference>